<dbReference type="EMBL" id="JADEYR010000005">
    <property type="protein sequence ID" value="MBE9403912.1"/>
    <property type="molecule type" value="Genomic_DNA"/>
</dbReference>
<dbReference type="Proteomes" id="UP000644727">
    <property type="component" value="Unassembled WGS sequence"/>
</dbReference>
<accession>A0ABR9W0F7</accession>
<evidence type="ECO:0000313" key="3">
    <source>
        <dbReference type="EMBL" id="MBE9403912.1"/>
    </source>
</evidence>
<evidence type="ECO:0000259" key="2">
    <source>
        <dbReference type="Pfam" id="PF08327"/>
    </source>
</evidence>
<organism evidence="3 4">
    <name type="scientific">Brachybacterium epidermidis</name>
    <dbReference type="NCBI Taxonomy" id="2781983"/>
    <lineage>
        <taxon>Bacteria</taxon>
        <taxon>Bacillati</taxon>
        <taxon>Actinomycetota</taxon>
        <taxon>Actinomycetes</taxon>
        <taxon>Micrococcales</taxon>
        <taxon>Dermabacteraceae</taxon>
        <taxon>Brachybacterium</taxon>
    </lineage>
</organism>
<evidence type="ECO:0000313" key="4">
    <source>
        <dbReference type="Proteomes" id="UP000644727"/>
    </source>
</evidence>
<protein>
    <submittedName>
        <fullName evidence="3">SRPBCC domain-containing protein</fullName>
    </submittedName>
</protein>
<gene>
    <name evidence="3" type="ORF">IOE58_06830</name>
</gene>
<comment type="similarity">
    <text evidence="1">Belongs to the AHA1 family.</text>
</comment>
<comment type="caution">
    <text evidence="3">The sequence shown here is derived from an EMBL/GenBank/DDBJ whole genome shotgun (WGS) entry which is preliminary data.</text>
</comment>
<proteinExistence type="inferred from homology"/>
<dbReference type="SUPFAM" id="SSF55961">
    <property type="entry name" value="Bet v1-like"/>
    <property type="match status" value="1"/>
</dbReference>
<reference evidence="3 4" key="1">
    <citation type="submission" date="2020-10" db="EMBL/GenBank/DDBJ databases">
        <title>Draft genome and description of Brachybacterium epidermidis sp nov.</title>
        <authorList>
            <person name="Boxberger M."/>
            <person name="La Scola B."/>
        </authorList>
    </citation>
    <scope>NUCLEOTIDE SEQUENCE [LARGE SCALE GENOMIC DNA]</scope>
    <source>
        <strain evidence="3 4">Marseille-Q2903</strain>
    </source>
</reference>
<dbReference type="InterPro" id="IPR023393">
    <property type="entry name" value="START-like_dom_sf"/>
</dbReference>
<dbReference type="RefSeq" id="WP_193865653.1">
    <property type="nucleotide sequence ID" value="NZ_JADEYR010000005.1"/>
</dbReference>
<dbReference type="InterPro" id="IPR013538">
    <property type="entry name" value="ASHA1/2-like_C"/>
</dbReference>
<name>A0ABR9W0F7_9MICO</name>
<feature type="domain" description="Activator of Hsp90 ATPase homologue 1/2-like C-terminal" evidence="2">
    <location>
        <begin position="32"/>
        <end position="148"/>
    </location>
</feature>
<keyword evidence="4" id="KW-1185">Reference proteome</keyword>
<sequence length="215" mass="23208">MLATTDTQLRDVTRTVEQDGPGFAVILAQAFDAPPAEVWAALTEPARILRYFGEVNGELREGGEFRIPMMGVHGPVLTVHERELLRLAWGFEAHASSVELRIAPSADGTESLFTLRHHVPADEHWDTYGPAATGCGWDGALLGLARHLQQPATSWTQEMAGFETSSEGREFVTAPCELWQQAHLAAGADPHQAHEAAARTAAFYRGEGPNGGDAA</sequence>
<dbReference type="Pfam" id="PF08327">
    <property type="entry name" value="AHSA1"/>
    <property type="match status" value="1"/>
</dbReference>
<evidence type="ECO:0000256" key="1">
    <source>
        <dbReference type="ARBA" id="ARBA00006817"/>
    </source>
</evidence>
<dbReference type="Gene3D" id="3.30.530.20">
    <property type="match status" value="1"/>
</dbReference>